<organism evidence="1 2">
    <name type="scientific">Halogeometricum borinquense</name>
    <dbReference type="NCBI Taxonomy" id="60847"/>
    <lineage>
        <taxon>Archaea</taxon>
        <taxon>Methanobacteriati</taxon>
        <taxon>Methanobacteriota</taxon>
        <taxon>Stenosarchaea group</taxon>
        <taxon>Halobacteria</taxon>
        <taxon>Halobacteriales</taxon>
        <taxon>Haloferacaceae</taxon>
        <taxon>Halogeometricum</taxon>
    </lineage>
</organism>
<dbReference type="AlphaFoldDB" id="A0A6C0UJG4"/>
<sequence length="86" mass="9798">MIELTDGDKWAIVENLIANHHSYQQRIENGDFPGLLSEEVCREGMQEMADLLDKLSPNWREADSCADVETYAIRVDKDKKGGTDRD</sequence>
<gene>
    <name evidence="1" type="ORF">G3I44_14300</name>
</gene>
<proteinExistence type="predicted"/>
<evidence type="ECO:0000313" key="2">
    <source>
        <dbReference type="Proteomes" id="UP000465846"/>
    </source>
</evidence>
<dbReference type="Proteomes" id="UP000465846">
    <property type="component" value="Chromosome"/>
</dbReference>
<dbReference type="EMBL" id="CP048739">
    <property type="protein sequence ID" value="QIB75357.1"/>
    <property type="molecule type" value="Genomic_DNA"/>
</dbReference>
<name>A0A6C0UJG4_9EURY</name>
<dbReference type="GeneID" id="44080595"/>
<reference evidence="1 2" key="1">
    <citation type="submission" date="2020-02" db="EMBL/GenBank/DDBJ databases">
        <title>Whole genome sequence of Halogeometricum borinquense strain wsp4.</title>
        <authorList>
            <person name="Verma D.K."/>
            <person name="Gopal K."/>
            <person name="Prasad E.S."/>
        </authorList>
    </citation>
    <scope>NUCLEOTIDE SEQUENCE [LARGE SCALE GENOMIC DNA]</scope>
    <source>
        <strain evidence="2">wsp4</strain>
    </source>
</reference>
<dbReference type="RefSeq" id="WP_163487137.1">
    <property type="nucleotide sequence ID" value="NZ_CP048739.1"/>
</dbReference>
<protein>
    <submittedName>
        <fullName evidence="1">Uncharacterized protein</fullName>
    </submittedName>
</protein>
<evidence type="ECO:0000313" key="1">
    <source>
        <dbReference type="EMBL" id="QIB75357.1"/>
    </source>
</evidence>
<accession>A0A6C0UJG4</accession>